<keyword evidence="2" id="KW-1185">Reference proteome</keyword>
<gene>
    <name evidence="1" type="ORF">O6H91_06G010000</name>
</gene>
<organism evidence="1 2">
    <name type="scientific">Diphasiastrum complanatum</name>
    <name type="common">Issler's clubmoss</name>
    <name type="synonym">Lycopodium complanatum</name>
    <dbReference type="NCBI Taxonomy" id="34168"/>
    <lineage>
        <taxon>Eukaryota</taxon>
        <taxon>Viridiplantae</taxon>
        <taxon>Streptophyta</taxon>
        <taxon>Embryophyta</taxon>
        <taxon>Tracheophyta</taxon>
        <taxon>Lycopodiopsida</taxon>
        <taxon>Lycopodiales</taxon>
        <taxon>Lycopodiaceae</taxon>
        <taxon>Lycopodioideae</taxon>
        <taxon>Diphasiastrum</taxon>
    </lineage>
</organism>
<proteinExistence type="predicted"/>
<reference evidence="2" key="1">
    <citation type="journal article" date="2024" name="Proc. Natl. Acad. Sci. U.S.A.">
        <title>Extraordinary preservation of gene collinearity over three hundred million years revealed in homosporous lycophytes.</title>
        <authorList>
            <person name="Li C."/>
            <person name="Wickell D."/>
            <person name="Kuo L.Y."/>
            <person name="Chen X."/>
            <person name="Nie B."/>
            <person name="Liao X."/>
            <person name="Peng D."/>
            <person name="Ji J."/>
            <person name="Jenkins J."/>
            <person name="Williams M."/>
            <person name="Shu S."/>
            <person name="Plott C."/>
            <person name="Barry K."/>
            <person name="Rajasekar S."/>
            <person name="Grimwood J."/>
            <person name="Han X."/>
            <person name="Sun S."/>
            <person name="Hou Z."/>
            <person name="He W."/>
            <person name="Dai G."/>
            <person name="Sun C."/>
            <person name="Schmutz J."/>
            <person name="Leebens-Mack J.H."/>
            <person name="Li F.W."/>
            <person name="Wang L."/>
        </authorList>
    </citation>
    <scope>NUCLEOTIDE SEQUENCE [LARGE SCALE GENOMIC DNA]</scope>
    <source>
        <strain evidence="2">cv. PW_Plant_1</strain>
    </source>
</reference>
<evidence type="ECO:0000313" key="2">
    <source>
        <dbReference type="Proteomes" id="UP001162992"/>
    </source>
</evidence>
<dbReference type="Proteomes" id="UP001162992">
    <property type="component" value="Chromosome 6"/>
</dbReference>
<sequence length="113" mass="13166">MKRTSANSRNLVPSSSLPAECLQEISYLKLARISSAIVMGILIPYGSFKANLRQPCFEFFSITWERKKNCAQYFHSLRRIERRGDHQRVRTLKVQQKVLIYSTHELSSANQQY</sequence>
<name>A0ACC2DAP9_DIPCM</name>
<protein>
    <submittedName>
        <fullName evidence="1">Uncharacterized protein</fullName>
    </submittedName>
</protein>
<comment type="caution">
    <text evidence="1">The sequence shown here is derived from an EMBL/GenBank/DDBJ whole genome shotgun (WGS) entry which is preliminary data.</text>
</comment>
<evidence type="ECO:0000313" key="1">
    <source>
        <dbReference type="EMBL" id="KAJ7551314.1"/>
    </source>
</evidence>
<accession>A0ACC2DAP9</accession>
<dbReference type="EMBL" id="CM055097">
    <property type="protein sequence ID" value="KAJ7551314.1"/>
    <property type="molecule type" value="Genomic_DNA"/>
</dbReference>